<evidence type="ECO:0000313" key="7">
    <source>
        <dbReference type="Proteomes" id="UP001501725"/>
    </source>
</evidence>
<dbReference type="SUPFAM" id="SSF56935">
    <property type="entry name" value="Porins"/>
    <property type="match status" value="1"/>
</dbReference>
<evidence type="ECO:0000256" key="3">
    <source>
        <dbReference type="ARBA" id="ARBA00023237"/>
    </source>
</evidence>
<evidence type="ECO:0000256" key="4">
    <source>
        <dbReference type="SAM" id="MobiDB-lite"/>
    </source>
</evidence>
<evidence type="ECO:0000313" key="6">
    <source>
        <dbReference type="EMBL" id="GAA4343371.1"/>
    </source>
</evidence>
<keyword evidence="2" id="KW-0472">Membrane</keyword>
<dbReference type="Pfam" id="PF13620">
    <property type="entry name" value="CarboxypepD_reg"/>
    <property type="match status" value="1"/>
</dbReference>
<comment type="caution">
    <text evidence="6">The sequence shown here is derived from an EMBL/GenBank/DDBJ whole genome shotgun (WGS) entry which is preliminary data.</text>
</comment>
<accession>A0ABP8HRU2</accession>
<dbReference type="Proteomes" id="UP001501725">
    <property type="component" value="Unassembled WGS sequence"/>
</dbReference>
<feature type="domain" description="Outer membrane protein beta-barrel" evidence="5">
    <location>
        <begin position="468"/>
        <end position="821"/>
    </location>
</feature>
<dbReference type="InterPro" id="IPR041700">
    <property type="entry name" value="OMP_b-brl_3"/>
</dbReference>
<dbReference type="Gene3D" id="2.40.170.20">
    <property type="entry name" value="TonB-dependent receptor, beta-barrel domain"/>
    <property type="match status" value="1"/>
</dbReference>
<comment type="subcellular location">
    <subcellularLocation>
        <location evidence="1">Cell outer membrane</location>
    </subcellularLocation>
</comment>
<feature type="region of interest" description="Disordered" evidence="4">
    <location>
        <begin position="287"/>
        <end position="320"/>
    </location>
</feature>
<dbReference type="Gene3D" id="2.60.40.1120">
    <property type="entry name" value="Carboxypeptidase-like, regulatory domain"/>
    <property type="match status" value="1"/>
</dbReference>
<feature type="compositionally biased region" description="Gly residues" evidence="4">
    <location>
        <begin position="291"/>
        <end position="319"/>
    </location>
</feature>
<sequence length="957" mass="105153">MVLVFLLAAASAHSQAVSGRLVDPETGAPLAGATVALASIRDSAGATQTRTTDSAGRFRFTVPGRDSLRLRFNYVGYETLQRTLRVDSADVALGDVRLPRAARELTGVVINATAPPATQKADTVQFNASAFKVNPDATAEDLARKLPGITIENGQVKSNGENVQKVTIDGRELFGDDATAALRNLPAEVIDKIQVFDRLSDQAQLTGFDDGNTNRGINIVTKANMRNGQFGRLFAGAGTGENGSDLRYSAGGNTTFLKNNRRVSLVGNFNNINQQNFAQQDLLGVTANARSGGGNRGPGGGGRGQGGRPQGGGGQGGFGSNANFLVGQQAGINRTTAFGINFTDQWGPKLTVTGSYFFNNNRNNTEELSTTDYFSKASAFSQTRDTTTSTSSNTNHRINARIEWKIDSSNTLLIIPNLSFQLNETDRATNRFFNYNENDRTLEQRFNSNRTSSNRTGNNLNNTILYRHSFAKRGRTVSVNLTTSSNTRTGETFVSTADRLLYTGTTEDTSTQRYTDQNNDGWQVSASINYTEPVGKKGQLQLSYNPSVSRSNADQAAWGYDPVSKQYNLFLDSLSNKFENRTDAQNGGLSYRAGDRDRMFSIGVNYQHTRLRSDQSFPRVLTVDNSFSNVLPNAMLRYKLSARSALRFNYRAQVNTPSVTQLQGVVDPTNAPLFTVGNPELDPQYTHTLSSQYTFTNTQKGQLLVANVFLQAANNYISNGTFTPLRDSLVAGQVIQGGSQLTKPINLDGYRSLRTLLTYAFPVKAIKSNVNFNSGFTYNRLPGYINNTLNQANNYVYNLGTGISSNISQYVDFTVSYNTNFNQVRNNSSDKSTQDYNYFQHVLSAQLNLLSKNGWLLNSDVSNQYFSGYSNLPSQAYTLWNLAVGKKLGKERKADLRLSVFDLLGQNQSIVRNVTDFGIENQQTQVLQRYFMLTFTYNLRNFGTAAARAANRRNTGL</sequence>
<evidence type="ECO:0000259" key="5">
    <source>
        <dbReference type="Pfam" id="PF14905"/>
    </source>
</evidence>
<reference evidence="7" key="1">
    <citation type="journal article" date="2019" name="Int. J. Syst. Evol. Microbiol.">
        <title>The Global Catalogue of Microorganisms (GCM) 10K type strain sequencing project: providing services to taxonomists for standard genome sequencing and annotation.</title>
        <authorList>
            <consortium name="The Broad Institute Genomics Platform"/>
            <consortium name="The Broad Institute Genome Sequencing Center for Infectious Disease"/>
            <person name="Wu L."/>
            <person name="Ma J."/>
        </authorList>
    </citation>
    <scope>NUCLEOTIDE SEQUENCE [LARGE SCALE GENOMIC DNA]</scope>
    <source>
        <strain evidence="7">JCM 17919</strain>
    </source>
</reference>
<organism evidence="6 7">
    <name type="scientific">Flaviaesturariibacter amylovorans</name>
    <dbReference type="NCBI Taxonomy" id="1084520"/>
    <lineage>
        <taxon>Bacteria</taxon>
        <taxon>Pseudomonadati</taxon>
        <taxon>Bacteroidota</taxon>
        <taxon>Chitinophagia</taxon>
        <taxon>Chitinophagales</taxon>
        <taxon>Chitinophagaceae</taxon>
        <taxon>Flaviaestuariibacter</taxon>
    </lineage>
</organism>
<proteinExistence type="predicted"/>
<gene>
    <name evidence="6" type="ORF">GCM10023184_43680</name>
</gene>
<dbReference type="InterPro" id="IPR036942">
    <property type="entry name" value="Beta-barrel_TonB_sf"/>
</dbReference>
<dbReference type="Pfam" id="PF14905">
    <property type="entry name" value="OMP_b-brl_3"/>
    <property type="match status" value="1"/>
</dbReference>
<keyword evidence="3" id="KW-0998">Cell outer membrane</keyword>
<dbReference type="InterPro" id="IPR008969">
    <property type="entry name" value="CarboxyPept-like_regulatory"/>
</dbReference>
<evidence type="ECO:0000256" key="2">
    <source>
        <dbReference type="ARBA" id="ARBA00023136"/>
    </source>
</evidence>
<dbReference type="SUPFAM" id="SSF49464">
    <property type="entry name" value="Carboxypeptidase regulatory domain-like"/>
    <property type="match status" value="1"/>
</dbReference>
<dbReference type="EMBL" id="BAABGY010000016">
    <property type="protein sequence ID" value="GAA4343371.1"/>
    <property type="molecule type" value="Genomic_DNA"/>
</dbReference>
<name>A0ABP8HRU2_9BACT</name>
<keyword evidence="7" id="KW-1185">Reference proteome</keyword>
<protein>
    <recommendedName>
        <fullName evidence="5">Outer membrane protein beta-barrel domain-containing protein</fullName>
    </recommendedName>
</protein>
<evidence type="ECO:0000256" key="1">
    <source>
        <dbReference type="ARBA" id="ARBA00004442"/>
    </source>
</evidence>